<dbReference type="RefSeq" id="WP_261596781.1">
    <property type="nucleotide sequence ID" value="NZ_VHLL01000002.1"/>
</dbReference>
<proteinExistence type="predicted"/>
<evidence type="ECO:0000313" key="1">
    <source>
        <dbReference type="EMBL" id="MCT8336716.1"/>
    </source>
</evidence>
<dbReference type="Proteomes" id="UP001065682">
    <property type="component" value="Unassembled WGS sequence"/>
</dbReference>
<reference evidence="1" key="1">
    <citation type="submission" date="2019-06" db="EMBL/GenBank/DDBJ databases">
        <title>Methanoculleus strain from Tamsui River, Taipei, Taiwan.</title>
        <authorList>
            <person name="You Y.-T."/>
            <person name="Chen S.-C."/>
            <person name="Lai S.-J."/>
            <person name="Lee Y.-C."/>
            <person name="Lai M.-C."/>
        </authorList>
    </citation>
    <scope>NUCLEOTIDE SEQUENCE</scope>
    <source>
        <strain evidence="1">Afa-1</strain>
    </source>
</reference>
<dbReference type="EMBL" id="VHLL01000002">
    <property type="protein sequence ID" value="MCT8336716.1"/>
    <property type="molecule type" value="Genomic_DNA"/>
</dbReference>
<dbReference type="PANTHER" id="PTHR38813:SF1">
    <property type="entry name" value="TOXIN RELE1-RELATED"/>
    <property type="match status" value="1"/>
</dbReference>
<dbReference type="InterPro" id="IPR035093">
    <property type="entry name" value="RelE/ParE_toxin_dom_sf"/>
</dbReference>
<evidence type="ECO:0008006" key="3">
    <source>
        <dbReference type="Google" id="ProtNLM"/>
    </source>
</evidence>
<dbReference type="PANTHER" id="PTHR38813">
    <property type="match status" value="1"/>
</dbReference>
<keyword evidence="2" id="KW-1185">Reference proteome</keyword>
<dbReference type="SUPFAM" id="SSF143011">
    <property type="entry name" value="RelE-like"/>
    <property type="match status" value="1"/>
</dbReference>
<dbReference type="AlphaFoldDB" id="A0A9E5DF15"/>
<gene>
    <name evidence="1" type="ORF">FKB36_04210</name>
</gene>
<dbReference type="InterPro" id="IPR052747">
    <property type="entry name" value="TA_system_RelE_toxin"/>
</dbReference>
<comment type="caution">
    <text evidence="1">The sequence shown here is derived from an EMBL/GenBank/DDBJ whole genome shotgun (WGS) entry which is preliminary data.</text>
</comment>
<evidence type="ECO:0000313" key="2">
    <source>
        <dbReference type="Proteomes" id="UP001065682"/>
    </source>
</evidence>
<dbReference type="Gene3D" id="3.30.2310.20">
    <property type="entry name" value="RelE-like"/>
    <property type="match status" value="1"/>
</dbReference>
<name>A0A9E5DF15_9EURY</name>
<accession>A0A9E5DF15</accession>
<sequence length="95" mass="11173">MAFRVLVDEDACVFLHSLNPKSQRIVRDYINTLKEDPYPGTGGKEKLRTGKNRIIYRMHIARSFTAIYTIDPRNDIVHIIQILTTERAHRRYGRM</sequence>
<protein>
    <recommendedName>
        <fullName evidence="3">Type II toxin-antitoxin system RelE/ParE family toxin</fullName>
    </recommendedName>
</protein>
<organism evidence="1 2">
    <name type="scientific">Methanoculleus formosensis</name>
    <dbReference type="NCBI Taxonomy" id="2590886"/>
    <lineage>
        <taxon>Archaea</taxon>
        <taxon>Methanobacteriati</taxon>
        <taxon>Methanobacteriota</taxon>
        <taxon>Stenosarchaea group</taxon>
        <taxon>Methanomicrobia</taxon>
        <taxon>Methanomicrobiales</taxon>
        <taxon>Methanomicrobiaceae</taxon>
        <taxon>Methanoculleus</taxon>
    </lineage>
</organism>